<comment type="similarity">
    <text evidence="2 6">Belongs to the ABC-3 integral membrane protein family.</text>
</comment>
<feature type="transmembrane region" description="Helical" evidence="7">
    <location>
        <begin position="95"/>
        <end position="116"/>
    </location>
</feature>
<evidence type="ECO:0000256" key="4">
    <source>
        <dbReference type="ARBA" id="ARBA00022989"/>
    </source>
</evidence>
<feature type="transmembrane region" description="Helical" evidence="7">
    <location>
        <begin position="39"/>
        <end position="59"/>
    </location>
</feature>
<dbReference type="InterPro" id="IPR001626">
    <property type="entry name" value="ABC_TroCD"/>
</dbReference>
<feature type="transmembrane region" description="Helical" evidence="7">
    <location>
        <begin position="12"/>
        <end position="32"/>
    </location>
</feature>
<dbReference type="InterPro" id="IPR037294">
    <property type="entry name" value="ABC_BtuC-like"/>
</dbReference>
<evidence type="ECO:0000256" key="3">
    <source>
        <dbReference type="ARBA" id="ARBA00022692"/>
    </source>
</evidence>
<evidence type="ECO:0000313" key="10">
    <source>
        <dbReference type="Proteomes" id="UP000240621"/>
    </source>
</evidence>
<proteinExistence type="inferred from homology"/>
<reference evidence="9 10" key="1">
    <citation type="submission" date="2018-03" db="EMBL/GenBank/DDBJ databases">
        <title>Genomic Encyclopedia of Archaeal and Bacterial Type Strains, Phase II (KMG-II): from individual species to whole genera.</title>
        <authorList>
            <person name="Goeker M."/>
        </authorList>
    </citation>
    <scope>NUCLEOTIDE SEQUENCE [LARGE SCALE GENOMIC DNA]</scope>
    <source>
        <strain evidence="9 10">DSM 27267</strain>
    </source>
</reference>
<evidence type="ECO:0000256" key="2">
    <source>
        <dbReference type="ARBA" id="ARBA00008034"/>
    </source>
</evidence>
<dbReference type="SUPFAM" id="SSF81345">
    <property type="entry name" value="ABC transporter involved in vitamin B12 uptake, BtuC"/>
    <property type="match status" value="1"/>
</dbReference>
<feature type="transmembrane region" description="Helical" evidence="7">
    <location>
        <begin position="65"/>
        <end position="83"/>
    </location>
</feature>
<dbReference type="Proteomes" id="UP000396862">
    <property type="component" value="Unassembled WGS sequence"/>
</dbReference>
<evidence type="ECO:0000256" key="1">
    <source>
        <dbReference type="ARBA" id="ARBA00004141"/>
    </source>
</evidence>
<dbReference type="EMBL" id="BLAU01000001">
    <property type="protein sequence ID" value="GET20762.1"/>
    <property type="molecule type" value="Genomic_DNA"/>
</dbReference>
<gene>
    <name evidence="9" type="ORF">CLV93_102384</name>
    <name evidence="8" type="ORF">JCM18694_10080</name>
</gene>
<dbReference type="PANTHER" id="PTHR30477">
    <property type="entry name" value="ABC-TRANSPORTER METAL-BINDING PROTEIN"/>
    <property type="match status" value="1"/>
</dbReference>
<sequence>MDSLASIFQFGFFQNAFWAALMASITCGLVGTYIVSRRIVFISGGITHASFGGIGLGYFLGINPILGALIFGVLSALGIEFFTRKADVREDSAIAMLWAFGMAIGIIFVYLTPGYAPNLMSYLFGNILTVSAGNLLFMGLITLAVIAFFITFFRMILFVSFDEEFALTNNAPVRLFNLVLISLVALTIVMNIRVVGIILVMSLLTIPQAISNIFTRNFGTMMILSVIFAFIGSMAGLLFSYSFNIPSGASIIFALVILFGILKLGSVGLERLGKNMRLPRV</sequence>
<keyword evidence="3 6" id="KW-0812">Transmembrane</keyword>
<dbReference type="GO" id="GO:0055085">
    <property type="term" value="P:transmembrane transport"/>
    <property type="evidence" value="ECO:0007669"/>
    <property type="project" value="InterPro"/>
</dbReference>
<organism evidence="9 10">
    <name type="scientific">Prolixibacter denitrificans</name>
    <dbReference type="NCBI Taxonomy" id="1541063"/>
    <lineage>
        <taxon>Bacteria</taxon>
        <taxon>Pseudomonadati</taxon>
        <taxon>Bacteroidota</taxon>
        <taxon>Bacteroidia</taxon>
        <taxon>Marinilabiliales</taxon>
        <taxon>Prolixibacteraceae</taxon>
        <taxon>Prolixibacter</taxon>
    </lineage>
</organism>
<protein>
    <submittedName>
        <fullName evidence="8">Membrane protein</fullName>
    </submittedName>
    <submittedName>
        <fullName evidence="9">Zinc transport system permease protein</fullName>
    </submittedName>
</protein>
<dbReference type="OrthoDB" id="9798540at2"/>
<feature type="transmembrane region" description="Helical" evidence="7">
    <location>
        <begin position="136"/>
        <end position="159"/>
    </location>
</feature>
<keyword evidence="11" id="KW-1185">Reference proteome</keyword>
<comment type="caution">
    <text evidence="9">The sequence shown here is derived from an EMBL/GenBank/DDBJ whole genome shotgun (WGS) entry which is preliminary data.</text>
</comment>
<evidence type="ECO:0000256" key="7">
    <source>
        <dbReference type="SAM" id="Phobius"/>
    </source>
</evidence>
<keyword evidence="5 7" id="KW-0472">Membrane</keyword>
<feature type="transmembrane region" description="Helical" evidence="7">
    <location>
        <begin position="249"/>
        <end position="269"/>
    </location>
</feature>
<comment type="subcellular location">
    <subcellularLocation>
        <location evidence="6">Cell membrane</location>
        <topology evidence="6">Multi-pass membrane protein</topology>
    </subcellularLocation>
    <subcellularLocation>
        <location evidence="1">Membrane</location>
        <topology evidence="1">Multi-pass membrane protein</topology>
    </subcellularLocation>
</comment>
<dbReference type="EMBL" id="PYGC01000002">
    <property type="protein sequence ID" value="PSK84595.1"/>
    <property type="molecule type" value="Genomic_DNA"/>
</dbReference>
<dbReference type="Proteomes" id="UP000240621">
    <property type="component" value="Unassembled WGS sequence"/>
</dbReference>
<dbReference type="RefSeq" id="WP_106541182.1">
    <property type="nucleotide sequence ID" value="NZ_BLAU01000001.1"/>
</dbReference>
<reference evidence="8 11" key="2">
    <citation type="submission" date="2019-10" db="EMBL/GenBank/DDBJ databases">
        <title>Prolixibacter strains distinguished by the presence of nitrate reductase genes were adept at nitrate-dependent anaerobic corrosion of metallic iron and carbon steel.</title>
        <authorList>
            <person name="Iino T."/>
            <person name="Shono N."/>
            <person name="Ito K."/>
            <person name="Nakamura R."/>
            <person name="Sueoka K."/>
            <person name="Harayama S."/>
            <person name="Ohkuma M."/>
        </authorList>
    </citation>
    <scope>NUCLEOTIDE SEQUENCE [LARGE SCALE GENOMIC DNA]</scope>
    <source>
        <strain evidence="8 11">MIC1-1</strain>
    </source>
</reference>
<keyword evidence="4 7" id="KW-1133">Transmembrane helix</keyword>
<dbReference type="Pfam" id="PF00950">
    <property type="entry name" value="ABC-3"/>
    <property type="match status" value="1"/>
</dbReference>
<name>A0A2P8CHZ8_9BACT</name>
<evidence type="ECO:0000313" key="9">
    <source>
        <dbReference type="EMBL" id="PSK84595.1"/>
    </source>
</evidence>
<dbReference type="CDD" id="cd06550">
    <property type="entry name" value="TM_ABC_iron-siderophores_like"/>
    <property type="match status" value="1"/>
</dbReference>
<dbReference type="Gene3D" id="1.10.3470.10">
    <property type="entry name" value="ABC transporter involved in vitamin B12 uptake, BtuC"/>
    <property type="match status" value="1"/>
</dbReference>
<evidence type="ECO:0000313" key="11">
    <source>
        <dbReference type="Proteomes" id="UP000396862"/>
    </source>
</evidence>
<feature type="transmembrane region" description="Helical" evidence="7">
    <location>
        <begin position="221"/>
        <end position="243"/>
    </location>
</feature>
<dbReference type="PANTHER" id="PTHR30477:SF18">
    <property type="entry name" value="METAL TRANSPORT SYSTEM MEMBRANE PROTEIN CT_417-RELATED"/>
    <property type="match status" value="1"/>
</dbReference>
<evidence type="ECO:0000313" key="8">
    <source>
        <dbReference type="EMBL" id="GET20762.1"/>
    </source>
</evidence>
<dbReference type="GO" id="GO:0010043">
    <property type="term" value="P:response to zinc ion"/>
    <property type="evidence" value="ECO:0007669"/>
    <property type="project" value="TreeGrafter"/>
</dbReference>
<accession>A0A2P8CHZ8</accession>
<keyword evidence="6" id="KW-0813">Transport</keyword>
<dbReference type="GO" id="GO:0043190">
    <property type="term" value="C:ATP-binding cassette (ABC) transporter complex"/>
    <property type="evidence" value="ECO:0007669"/>
    <property type="project" value="InterPro"/>
</dbReference>
<evidence type="ECO:0000256" key="5">
    <source>
        <dbReference type="ARBA" id="ARBA00023136"/>
    </source>
</evidence>
<evidence type="ECO:0000256" key="6">
    <source>
        <dbReference type="RuleBase" id="RU003943"/>
    </source>
</evidence>
<dbReference type="AlphaFoldDB" id="A0A2P8CHZ8"/>